<evidence type="ECO:0000256" key="2">
    <source>
        <dbReference type="ARBA" id="ARBA00023157"/>
    </source>
</evidence>
<keyword evidence="2" id="KW-1015">Disulfide bond</keyword>
<dbReference type="Pfam" id="PF01033">
    <property type="entry name" value="Somatomedin_B"/>
    <property type="match status" value="1"/>
</dbReference>
<dbReference type="SUPFAM" id="SSF90188">
    <property type="entry name" value="Somatomedin B domain"/>
    <property type="match status" value="1"/>
</dbReference>
<comment type="caution">
    <text evidence="7">The sequence shown here is derived from an EMBL/GenBank/DDBJ whole genome shotgun (WGS) entry which is preliminary data.</text>
</comment>
<feature type="non-terminal residue" evidence="7">
    <location>
        <position position="264"/>
    </location>
</feature>
<evidence type="ECO:0000313" key="7">
    <source>
        <dbReference type="EMBL" id="KAF4084475.1"/>
    </source>
</evidence>
<dbReference type="Gene3D" id="4.10.410.20">
    <property type="match status" value="1"/>
</dbReference>
<dbReference type="Gene3D" id="2.60.120.290">
    <property type="entry name" value="Spermadhesin, CUB domain"/>
    <property type="match status" value="2"/>
</dbReference>
<feature type="domain" description="SMB" evidence="6">
    <location>
        <begin position="147"/>
        <end position="188"/>
    </location>
</feature>
<proteinExistence type="predicted"/>
<dbReference type="InterPro" id="IPR000859">
    <property type="entry name" value="CUB_dom"/>
</dbReference>
<evidence type="ECO:0000313" key="8">
    <source>
        <dbReference type="Proteomes" id="UP000593565"/>
    </source>
</evidence>
<dbReference type="PANTHER" id="PTHR24251">
    <property type="entry name" value="OVOCHYMASE-RELATED"/>
    <property type="match status" value="1"/>
</dbReference>
<dbReference type="PANTHER" id="PTHR24251:SF41">
    <property type="entry name" value="DELETED IN MALIGNANT BRAIN TUMORS 1 PROTEIN-LIKE"/>
    <property type="match status" value="1"/>
</dbReference>
<organism evidence="7 8">
    <name type="scientific">Ameiurus melas</name>
    <name type="common">Black bullhead</name>
    <name type="synonym">Silurus melas</name>
    <dbReference type="NCBI Taxonomy" id="219545"/>
    <lineage>
        <taxon>Eukaryota</taxon>
        <taxon>Metazoa</taxon>
        <taxon>Chordata</taxon>
        <taxon>Craniata</taxon>
        <taxon>Vertebrata</taxon>
        <taxon>Euteleostomi</taxon>
        <taxon>Actinopterygii</taxon>
        <taxon>Neopterygii</taxon>
        <taxon>Teleostei</taxon>
        <taxon>Ostariophysi</taxon>
        <taxon>Siluriformes</taxon>
        <taxon>Ictaluridae</taxon>
        <taxon>Ameiurus</taxon>
    </lineage>
</organism>
<keyword evidence="1" id="KW-0677">Repeat</keyword>
<dbReference type="Proteomes" id="UP000593565">
    <property type="component" value="Unassembled WGS sequence"/>
</dbReference>
<dbReference type="EMBL" id="JAAGNN010000010">
    <property type="protein sequence ID" value="KAF4084475.1"/>
    <property type="molecule type" value="Genomic_DNA"/>
</dbReference>
<feature type="domain" description="CUB" evidence="5">
    <location>
        <begin position="209"/>
        <end position="264"/>
    </location>
</feature>
<dbReference type="Pfam" id="PF00431">
    <property type="entry name" value="CUB"/>
    <property type="match status" value="2"/>
</dbReference>
<dbReference type="CDD" id="cd00041">
    <property type="entry name" value="CUB"/>
    <property type="match status" value="1"/>
</dbReference>
<gene>
    <name evidence="7" type="ORF">AMELA_G00129260</name>
</gene>
<name>A0A7J6ANU9_AMEME</name>
<sequence length="264" mass="28873">MEFGFVIFLLSSALLGHSSGFTTPDATPYWDRTAGGAPCGGTLTQSRGEFFSPNYPNNYPNNANCTWRLLAGEQQVVSLNFTFVTLESGWDFIRVYNGPTAQHSLLGSLTGNQRATFNSSSRYMTVVFSSDGSVTPQGFRAEWTFKNFSSCRDHCGYNGTLCSCTSSCQSYGNCCSDYYNYCFPANTTPTTTTPTTTTTTTTTPGGAPCGGTLTQSRGEFFSPNYPNNYPNNANCTWRLLAGELQVVSLNFTFVTLESGWDFIR</sequence>
<feature type="domain" description="CUB" evidence="5">
    <location>
        <begin position="39"/>
        <end position="146"/>
    </location>
</feature>
<dbReference type="PROSITE" id="PS00524">
    <property type="entry name" value="SMB_1"/>
    <property type="match status" value="1"/>
</dbReference>
<accession>A0A7J6ANU9</accession>
<dbReference type="PROSITE" id="PS50958">
    <property type="entry name" value="SMB_2"/>
    <property type="match status" value="1"/>
</dbReference>
<comment type="caution">
    <text evidence="3">Lacks conserved residue(s) required for the propagation of feature annotation.</text>
</comment>
<dbReference type="FunFam" id="2.60.120.290:FF:000013">
    <property type="entry name" value="Membrane frizzled-related protein"/>
    <property type="match status" value="1"/>
</dbReference>
<reference evidence="7 8" key="1">
    <citation type="submission" date="2020-02" db="EMBL/GenBank/DDBJ databases">
        <title>A chromosome-scale genome assembly of the black bullhead catfish (Ameiurus melas).</title>
        <authorList>
            <person name="Wen M."/>
            <person name="Zham M."/>
            <person name="Cabau C."/>
            <person name="Klopp C."/>
            <person name="Donnadieu C."/>
            <person name="Roques C."/>
            <person name="Bouchez O."/>
            <person name="Lampietro C."/>
            <person name="Jouanno E."/>
            <person name="Herpin A."/>
            <person name="Louis A."/>
            <person name="Berthelot C."/>
            <person name="Parey E."/>
            <person name="Roest-Crollius H."/>
            <person name="Braasch I."/>
            <person name="Postlethwait J."/>
            <person name="Robinson-Rechavi M."/>
            <person name="Echchiki A."/>
            <person name="Begum T."/>
            <person name="Montfort J."/>
            <person name="Schartl M."/>
            <person name="Bobe J."/>
            <person name="Guiguen Y."/>
        </authorList>
    </citation>
    <scope>NUCLEOTIDE SEQUENCE [LARGE SCALE GENOMIC DNA]</scope>
    <source>
        <strain evidence="7">M_S1</strain>
        <tissue evidence="7">Blood</tissue>
    </source>
</reference>
<evidence type="ECO:0000256" key="4">
    <source>
        <dbReference type="SAM" id="SignalP"/>
    </source>
</evidence>
<dbReference type="InterPro" id="IPR001212">
    <property type="entry name" value="Somatomedin_B_dom"/>
</dbReference>
<dbReference type="PROSITE" id="PS01180">
    <property type="entry name" value="CUB"/>
    <property type="match status" value="2"/>
</dbReference>
<dbReference type="InterPro" id="IPR036024">
    <property type="entry name" value="Somatomedin_B-like_dom_sf"/>
</dbReference>
<dbReference type="SUPFAM" id="SSF49854">
    <property type="entry name" value="Spermadhesin, CUB domain"/>
    <property type="match status" value="2"/>
</dbReference>
<feature type="chain" id="PRO_5029630528" evidence="4">
    <location>
        <begin position="21"/>
        <end position="264"/>
    </location>
</feature>
<evidence type="ECO:0000256" key="1">
    <source>
        <dbReference type="ARBA" id="ARBA00022737"/>
    </source>
</evidence>
<dbReference type="InterPro" id="IPR035914">
    <property type="entry name" value="Sperma_CUB_dom_sf"/>
</dbReference>
<protein>
    <submittedName>
        <fullName evidence="7">Uncharacterized protein</fullName>
    </submittedName>
</protein>
<evidence type="ECO:0000259" key="6">
    <source>
        <dbReference type="PROSITE" id="PS50958"/>
    </source>
</evidence>
<dbReference type="SMART" id="SM00042">
    <property type="entry name" value="CUB"/>
    <property type="match status" value="1"/>
</dbReference>
<evidence type="ECO:0000259" key="5">
    <source>
        <dbReference type="PROSITE" id="PS01180"/>
    </source>
</evidence>
<keyword evidence="4" id="KW-0732">Signal</keyword>
<evidence type="ECO:0000256" key="3">
    <source>
        <dbReference type="PROSITE-ProRule" id="PRU00059"/>
    </source>
</evidence>
<dbReference type="AlphaFoldDB" id="A0A7J6ANU9"/>
<feature type="signal peptide" evidence="4">
    <location>
        <begin position="1"/>
        <end position="20"/>
    </location>
</feature>
<keyword evidence="8" id="KW-1185">Reference proteome</keyword>